<keyword evidence="5 8" id="KW-1133">Transmembrane helix</keyword>
<reference evidence="9 10" key="1">
    <citation type="submission" date="2021-01" db="EMBL/GenBank/DDBJ databases">
        <title>Whole genome shotgun sequence of Catellatospora bangladeshensis NBRC 107357.</title>
        <authorList>
            <person name="Komaki H."/>
            <person name="Tamura T."/>
        </authorList>
    </citation>
    <scope>NUCLEOTIDE SEQUENCE [LARGE SCALE GENOMIC DNA]</scope>
    <source>
        <strain evidence="9 10">NBRC 107357</strain>
    </source>
</reference>
<keyword evidence="2" id="KW-0813">Transport</keyword>
<evidence type="ECO:0000256" key="6">
    <source>
        <dbReference type="ARBA" id="ARBA00023065"/>
    </source>
</evidence>
<keyword evidence="7 8" id="KW-0472">Membrane</keyword>
<evidence type="ECO:0000256" key="2">
    <source>
        <dbReference type="ARBA" id="ARBA00022448"/>
    </source>
</evidence>
<sequence>MRRSVSTVILDQFHHPTQVIVGGFATAVLVGTGLLSLPLATESGESARFLDALFTATSAVCLTGLVLVDSETHWSIAGELIIMVLVQAGGLGIMTMATLFAVALSGRMGLRARMLVQVETKTLQMTDLRRVVRNVLILSLGTELLLTLLLGARFMIAYGESFGRSLYLGAFHSISAFNNAGFALWPDSVVRFNTDPWICLTLAAGVIIGGLGFPVLFELRHGWRRPSRWSVLTRITLTLTVVLLVIGTVLLLATEGRNPRTLGPMSGADQLLNAFFGAVMPRSGGFNSIDIAAMYPSSWLAYDALMFIGGGSAGTAGGIKVTTFGLLAYVIWAELRGEPSVNVGRRRVPVQLQRQALTIALVGVGTVAASTYLLLVLNPHRLDQVLFEAISAFATVGVSTGITPQLDAASHALLAILMFVGRVGPLTLGTALALRAKTRHYELPEERLLVG</sequence>
<dbReference type="EMBL" id="BONF01000035">
    <property type="protein sequence ID" value="GIF84268.1"/>
    <property type="molecule type" value="Genomic_DNA"/>
</dbReference>
<dbReference type="GO" id="GO:0008324">
    <property type="term" value="F:monoatomic cation transmembrane transporter activity"/>
    <property type="evidence" value="ECO:0007669"/>
    <property type="project" value="InterPro"/>
</dbReference>
<dbReference type="GO" id="GO:0005886">
    <property type="term" value="C:plasma membrane"/>
    <property type="evidence" value="ECO:0007669"/>
    <property type="project" value="UniProtKB-SubCell"/>
</dbReference>
<dbReference type="PANTHER" id="PTHR32024">
    <property type="entry name" value="TRK SYSTEM POTASSIUM UPTAKE PROTEIN TRKG-RELATED"/>
    <property type="match status" value="1"/>
</dbReference>
<evidence type="ECO:0000256" key="8">
    <source>
        <dbReference type="SAM" id="Phobius"/>
    </source>
</evidence>
<feature type="transmembrane region" description="Helical" evidence="8">
    <location>
        <begin position="356"/>
        <end position="378"/>
    </location>
</feature>
<dbReference type="Pfam" id="PF02386">
    <property type="entry name" value="TrkH"/>
    <property type="match status" value="1"/>
</dbReference>
<feature type="transmembrane region" description="Helical" evidence="8">
    <location>
        <begin position="412"/>
        <end position="434"/>
    </location>
</feature>
<evidence type="ECO:0000313" key="9">
    <source>
        <dbReference type="EMBL" id="GIF84268.1"/>
    </source>
</evidence>
<dbReference type="PANTHER" id="PTHR32024:SF1">
    <property type="entry name" value="KTR SYSTEM POTASSIUM UPTAKE PROTEIN B"/>
    <property type="match status" value="1"/>
</dbReference>
<evidence type="ECO:0000256" key="3">
    <source>
        <dbReference type="ARBA" id="ARBA00022475"/>
    </source>
</evidence>
<dbReference type="RefSeq" id="WP_239126058.1">
    <property type="nucleotide sequence ID" value="NZ_BONF01000035.1"/>
</dbReference>
<feature type="transmembrane region" description="Helical" evidence="8">
    <location>
        <begin position="20"/>
        <end position="37"/>
    </location>
</feature>
<evidence type="ECO:0000256" key="5">
    <source>
        <dbReference type="ARBA" id="ARBA00022989"/>
    </source>
</evidence>
<proteinExistence type="predicted"/>
<keyword evidence="4 8" id="KW-0812">Transmembrane</keyword>
<keyword evidence="6" id="KW-0406">Ion transport</keyword>
<protein>
    <submittedName>
        <fullName evidence="9">Potassium transporter Trk</fullName>
    </submittedName>
</protein>
<gene>
    <name evidence="9" type="ORF">Cba03nite_56170</name>
</gene>
<feature type="transmembrane region" description="Helical" evidence="8">
    <location>
        <begin position="135"/>
        <end position="159"/>
    </location>
</feature>
<dbReference type="InterPro" id="IPR003445">
    <property type="entry name" value="Cat_transpt"/>
</dbReference>
<evidence type="ECO:0000256" key="7">
    <source>
        <dbReference type="ARBA" id="ARBA00023136"/>
    </source>
</evidence>
<evidence type="ECO:0000256" key="4">
    <source>
        <dbReference type="ARBA" id="ARBA00022692"/>
    </source>
</evidence>
<keyword evidence="10" id="KW-1185">Reference proteome</keyword>
<feature type="transmembrane region" description="Helical" evidence="8">
    <location>
        <begin position="49"/>
        <end position="68"/>
    </location>
</feature>
<dbReference type="GO" id="GO:0030001">
    <property type="term" value="P:metal ion transport"/>
    <property type="evidence" value="ECO:0007669"/>
    <property type="project" value="UniProtKB-ARBA"/>
</dbReference>
<name>A0A8J3NLP6_9ACTN</name>
<feature type="transmembrane region" description="Helical" evidence="8">
    <location>
        <begin position="304"/>
        <end position="332"/>
    </location>
</feature>
<evidence type="ECO:0000256" key="1">
    <source>
        <dbReference type="ARBA" id="ARBA00004651"/>
    </source>
</evidence>
<dbReference type="Proteomes" id="UP000601223">
    <property type="component" value="Unassembled WGS sequence"/>
</dbReference>
<dbReference type="AlphaFoldDB" id="A0A8J3NLP6"/>
<evidence type="ECO:0000313" key="10">
    <source>
        <dbReference type="Proteomes" id="UP000601223"/>
    </source>
</evidence>
<feature type="transmembrane region" description="Helical" evidence="8">
    <location>
        <begin position="197"/>
        <end position="217"/>
    </location>
</feature>
<organism evidence="9 10">
    <name type="scientific">Catellatospora bangladeshensis</name>
    <dbReference type="NCBI Taxonomy" id="310355"/>
    <lineage>
        <taxon>Bacteria</taxon>
        <taxon>Bacillati</taxon>
        <taxon>Actinomycetota</taxon>
        <taxon>Actinomycetes</taxon>
        <taxon>Micromonosporales</taxon>
        <taxon>Micromonosporaceae</taxon>
        <taxon>Catellatospora</taxon>
    </lineage>
</organism>
<keyword evidence="3" id="KW-1003">Cell membrane</keyword>
<comment type="caution">
    <text evidence="9">The sequence shown here is derived from an EMBL/GenBank/DDBJ whole genome shotgun (WGS) entry which is preliminary data.</text>
</comment>
<feature type="transmembrane region" description="Helical" evidence="8">
    <location>
        <begin position="229"/>
        <end position="253"/>
    </location>
</feature>
<comment type="subcellular location">
    <subcellularLocation>
        <location evidence="1">Cell membrane</location>
        <topology evidence="1">Multi-pass membrane protein</topology>
    </subcellularLocation>
</comment>
<feature type="transmembrane region" description="Helical" evidence="8">
    <location>
        <begin position="80"/>
        <end position="104"/>
    </location>
</feature>
<accession>A0A8J3NLP6</accession>